<dbReference type="Proteomes" id="UP000753724">
    <property type="component" value="Unassembled WGS sequence"/>
</dbReference>
<dbReference type="InterPro" id="IPR029044">
    <property type="entry name" value="Nucleotide-diphossugar_trans"/>
</dbReference>
<dbReference type="PANTHER" id="PTHR43685">
    <property type="entry name" value="GLYCOSYLTRANSFERASE"/>
    <property type="match status" value="1"/>
</dbReference>
<dbReference type="Pfam" id="PF00535">
    <property type="entry name" value="Glycos_transf_2"/>
    <property type="match status" value="1"/>
</dbReference>
<dbReference type="SUPFAM" id="SSF53448">
    <property type="entry name" value="Nucleotide-diphospho-sugar transferases"/>
    <property type="match status" value="1"/>
</dbReference>
<dbReference type="PANTHER" id="PTHR43685:SF5">
    <property type="entry name" value="GLYCOSYLTRANSFERASE EPSE-RELATED"/>
    <property type="match status" value="1"/>
</dbReference>
<gene>
    <name evidence="5" type="ORF">GTZ99_03355</name>
</gene>
<dbReference type="InterPro" id="IPR050834">
    <property type="entry name" value="Glycosyltransf_2"/>
</dbReference>
<protein>
    <submittedName>
        <fullName evidence="5">Glycosyltransferase</fullName>
    </submittedName>
</protein>
<dbReference type="RefSeq" id="WP_161716847.1">
    <property type="nucleotide sequence ID" value="NZ_JAAAPO010000001.1"/>
</dbReference>
<accession>A0ABW9XAN9</accession>
<evidence type="ECO:0000256" key="2">
    <source>
        <dbReference type="ARBA" id="ARBA00022676"/>
    </source>
</evidence>
<evidence type="ECO:0000256" key="1">
    <source>
        <dbReference type="ARBA" id="ARBA00006739"/>
    </source>
</evidence>
<dbReference type="EMBL" id="JAAAPO010000001">
    <property type="protein sequence ID" value="NBC35590.1"/>
    <property type="molecule type" value="Genomic_DNA"/>
</dbReference>
<evidence type="ECO:0000313" key="5">
    <source>
        <dbReference type="EMBL" id="NBC35590.1"/>
    </source>
</evidence>
<dbReference type="InterPro" id="IPR001173">
    <property type="entry name" value="Glyco_trans_2-like"/>
</dbReference>
<evidence type="ECO:0000256" key="3">
    <source>
        <dbReference type="ARBA" id="ARBA00022679"/>
    </source>
</evidence>
<comment type="caution">
    <text evidence="5">The sequence shown here is derived from an EMBL/GenBank/DDBJ whole genome shotgun (WGS) entry which is preliminary data.</text>
</comment>
<keyword evidence="3" id="KW-0808">Transferase</keyword>
<evidence type="ECO:0000259" key="4">
    <source>
        <dbReference type="Pfam" id="PF00535"/>
    </source>
</evidence>
<proteinExistence type="inferred from homology"/>
<sequence length="354" mass="38492">MDRTPAFGPPCGLHTGAAPAMPILRNPAAPPLSVAMSVYNAGPYVRQAIDSILNQTFGDFELLIVDDGSTDESPAIILDAAARDPRIRPILRENRGLVASLNQMLHLARAPWVARMDADDLCAPTRFARQMDFLAQNPDHGIIGTECATIGPDGAPLARPPIVRPTTHAGLIDALELRPTLNHNAVIYARALVLNAGGYRPAFAHAEDYDLWLRLSQVTRMANLADPLVSYRVYPGQVSDRHLITQAYNAGVAWLCHRARLDGWRDPVGNDSCLPQVDELDGIFGAGAAAYVRRRVIERALYAPDALTREAWDMLLTHAHDNPGDGRLWRLAGRILRAGQPLRAGRLSAALIGA</sequence>
<keyword evidence="2" id="KW-0328">Glycosyltransferase</keyword>
<comment type="similarity">
    <text evidence="1">Belongs to the glycosyltransferase 2 family.</text>
</comment>
<reference evidence="6" key="1">
    <citation type="submission" date="2020-01" db="EMBL/GenBank/DDBJ databases">
        <title>Sphingomonas sp. strain CSW-10.</title>
        <authorList>
            <person name="Chen W.-M."/>
        </authorList>
    </citation>
    <scope>NUCLEOTIDE SEQUENCE [LARGE SCALE GENOMIC DNA]</scope>
    <source>
        <strain evidence="6">FSY-8</strain>
    </source>
</reference>
<feature type="domain" description="Glycosyltransferase 2-like" evidence="4">
    <location>
        <begin position="33"/>
        <end position="145"/>
    </location>
</feature>
<dbReference type="Gene3D" id="3.90.550.10">
    <property type="entry name" value="Spore Coat Polysaccharide Biosynthesis Protein SpsA, Chain A"/>
    <property type="match status" value="1"/>
</dbReference>
<name>A0ABW9XAN9_9SPHN</name>
<evidence type="ECO:0000313" key="6">
    <source>
        <dbReference type="Proteomes" id="UP000753724"/>
    </source>
</evidence>
<organism evidence="5 6">
    <name type="scientific">Novosphingobium ovatum</name>
    <dbReference type="NCBI Taxonomy" id="1908523"/>
    <lineage>
        <taxon>Bacteria</taxon>
        <taxon>Pseudomonadati</taxon>
        <taxon>Pseudomonadota</taxon>
        <taxon>Alphaproteobacteria</taxon>
        <taxon>Sphingomonadales</taxon>
        <taxon>Sphingomonadaceae</taxon>
        <taxon>Novosphingobium</taxon>
    </lineage>
</organism>
<keyword evidence="6" id="KW-1185">Reference proteome</keyword>